<keyword evidence="3" id="KW-1185">Reference proteome</keyword>
<dbReference type="Proteomes" id="UP000094065">
    <property type="component" value="Unassembled WGS sequence"/>
</dbReference>
<sequence length="162" mass="18198">MPARTLRSLTEIDSLVATDEYTTNLDRLILNFPSPTSYIPSSVLKVARLITPPPSTPLIITNAIGQQDRLSLVVSPFLVYFLQRSSSRSVAVRIIFGRHHSSQTWYHRTLNFMRIGDSGSDDEDRMEKWLVRLVQNASESPVPGGKWADSLKEQHGGGKWGF</sequence>
<dbReference type="GeneID" id="30157981"/>
<accession>A0A1E3HGS9</accession>
<name>A0A1E3HGS9_9TREE</name>
<protein>
    <submittedName>
        <fullName evidence="2">Uncharacterized protein</fullName>
    </submittedName>
</protein>
<organism evidence="2 3">
    <name type="scientific">Cryptococcus amylolentus CBS 6039</name>
    <dbReference type="NCBI Taxonomy" id="1295533"/>
    <lineage>
        <taxon>Eukaryota</taxon>
        <taxon>Fungi</taxon>
        <taxon>Dikarya</taxon>
        <taxon>Basidiomycota</taxon>
        <taxon>Agaricomycotina</taxon>
        <taxon>Tremellomycetes</taxon>
        <taxon>Tremellales</taxon>
        <taxon>Cryptococcaceae</taxon>
        <taxon>Cryptococcus</taxon>
    </lineage>
</organism>
<gene>
    <name evidence="2" type="ORF">L202_06672</name>
</gene>
<dbReference type="AlphaFoldDB" id="A0A1E3HGS9"/>
<proteinExistence type="predicted"/>
<dbReference type="EMBL" id="AWGJ01000010">
    <property type="protein sequence ID" value="ODN75547.1"/>
    <property type="molecule type" value="Genomic_DNA"/>
</dbReference>
<feature type="region of interest" description="Disordered" evidence="1">
    <location>
        <begin position="141"/>
        <end position="162"/>
    </location>
</feature>
<dbReference type="RefSeq" id="XP_018991197.1">
    <property type="nucleotide sequence ID" value="XM_019141222.1"/>
</dbReference>
<evidence type="ECO:0000313" key="3">
    <source>
        <dbReference type="Proteomes" id="UP000094065"/>
    </source>
</evidence>
<evidence type="ECO:0000256" key="1">
    <source>
        <dbReference type="SAM" id="MobiDB-lite"/>
    </source>
</evidence>
<evidence type="ECO:0000313" key="2">
    <source>
        <dbReference type="EMBL" id="ODN75547.1"/>
    </source>
</evidence>
<reference evidence="2 3" key="1">
    <citation type="submission" date="2016-06" db="EMBL/GenBank/DDBJ databases">
        <title>Evolution of pathogenesis and genome organization in the Tremellales.</title>
        <authorList>
            <person name="Cuomo C."/>
            <person name="Litvintseva A."/>
            <person name="Heitman J."/>
            <person name="Chen Y."/>
            <person name="Sun S."/>
            <person name="Springer D."/>
            <person name="Dromer F."/>
            <person name="Young S."/>
            <person name="Zeng Q."/>
            <person name="Chapman S."/>
            <person name="Gujja S."/>
            <person name="Saif S."/>
            <person name="Birren B."/>
        </authorList>
    </citation>
    <scope>NUCLEOTIDE SEQUENCE [LARGE SCALE GENOMIC DNA]</scope>
    <source>
        <strain evidence="2 3">CBS 6039</strain>
    </source>
</reference>
<comment type="caution">
    <text evidence="2">The sequence shown here is derived from an EMBL/GenBank/DDBJ whole genome shotgun (WGS) entry which is preliminary data.</text>
</comment>